<reference evidence="2" key="2">
    <citation type="submission" date="2020-09" db="EMBL/GenBank/DDBJ databases">
        <authorList>
            <person name="Sun Q."/>
            <person name="Kim S."/>
        </authorList>
    </citation>
    <scope>NUCLEOTIDE SEQUENCE</scope>
    <source>
        <strain evidence="2">KCTC 23310</strain>
    </source>
</reference>
<dbReference type="EMBL" id="BMYJ01000005">
    <property type="protein sequence ID" value="GHC55815.1"/>
    <property type="molecule type" value="Genomic_DNA"/>
</dbReference>
<dbReference type="RefSeq" id="WP_189411396.1">
    <property type="nucleotide sequence ID" value="NZ_BMYJ01000005.1"/>
</dbReference>
<reference evidence="2" key="1">
    <citation type="journal article" date="2014" name="Int. J. Syst. Evol. Microbiol.">
        <title>Complete genome sequence of Corynebacterium casei LMG S-19264T (=DSM 44701T), isolated from a smear-ripened cheese.</title>
        <authorList>
            <consortium name="US DOE Joint Genome Institute (JGI-PGF)"/>
            <person name="Walter F."/>
            <person name="Albersmeier A."/>
            <person name="Kalinowski J."/>
            <person name="Ruckert C."/>
        </authorList>
    </citation>
    <scope>NUCLEOTIDE SEQUENCE</scope>
    <source>
        <strain evidence="2">KCTC 23310</strain>
    </source>
</reference>
<sequence>MRFLIRSFIGLALVLVALALLLAAAWVIRDATQPQQAEGGRPGQGAEERVFTAAVLTITPTEIAPILTAYGEVRALRSVELRAGAAGEVIWLAEGLADGRAVKTGEVLLRIDPADAQASRDLAAADLARAKAEADESTRALAITRDELTAAQAQAELRAQALTRQRDLLTRGIGSDAAVETAALAASSADQAVLSQRSAVSQGETAVALAATSVDQAAIALDQAERALAETEVKATFDGLLDSVTVGLGGKVSAGEVLAQLIDPGALEVAFRVPTAAFGGLVDDNGQILPLAVAARLDSGASALTATGRLIRAGAAVGSGQTGRLVYAALNDRPPLRPGDFVTLSIGLGPLSNVAMIPAAALGGDGKILLLGAEDRLESFDVTTLHRQGDALIIDASALAGREVIRNRTALLGAGIKVNPVRPDEGAALQLDQAQKATLLAQIRAATQLDDAERAELMKLVEQDRVTDAALRDLQTRLGG</sequence>
<dbReference type="PANTHER" id="PTHR30469:SF15">
    <property type="entry name" value="HLYD FAMILY OF SECRETION PROTEINS"/>
    <property type="match status" value="1"/>
</dbReference>
<evidence type="ECO:0000313" key="3">
    <source>
        <dbReference type="Proteomes" id="UP000638981"/>
    </source>
</evidence>
<dbReference type="GO" id="GO:0015562">
    <property type="term" value="F:efflux transmembrane transporter activity"/>
    <property type="evidence" value="ECO:0007669"/>
    <property type="project" value="TreeGrafter"/>
</dbReference>
<evidence type="ECO:0000256" key="1">
    <source>
        <dbReference type="SAM" id="Coils"/>
    </source>
</evidence>
<dbReference type="Proteomes" id="UP000638981">
    <property type="component" value="Unassembled WGS sequence"/>
</dbReference>
<keyword evidence="3" id="KW-1185">Reference proteome</keyword>
<dbReference type="PANTHER" id="PTHR30469">
    <property type="entry name" value="MULTIDRUG RESISTANCE PROTEIN MDTA"/>
    <property type="match status" value="1"/>
</dbReference>
<comment type="caution">
    <text evidence="2">The sequence shown here is derived from an EMBL/GenBank/DDBJ whole genome shotgun (WGS) entry which is preliminary data.</text>
</comment>
<feature type="coiled-coil region" evidence="1">
    <location>
        <begin position="127"/>
        <end position="165"/>
    </location>
</feature>
<dbReference type="Gene3D" id="1.10.287.470">
    <property type="entry name" value="Helix hairpin bin"/>
    <property type="match status" value="1"/>
</dbReference>
<evidence type="ECO:0000313" key="2">
    <source>
        <dbReference type="EMBL" id="GHC55815.1"/>
    </source>
</evidence>
<keyword evidence="1" id="KW-0175">Coiled coil</keyword>
<name>A0A918WL95_9RHOB</name>
<protein>
    <recommendedName>
        <fullName evidence="4">HlyD family efflux transporter periplasmic adaptor subunit</fullName>
    </recommendedName>
</protein>
<organism evidence="2 3">
    <name type="scientific">Neogemmobacter tilapiae</name>
    <dbReference type="NCBI Taxonomy" id="875041"/>
    <lineage>
        <taxon>Bacteria</taxon>
        <taxon>Pseudomonadati</taxon>
        <taxon>Pseudomonadota</taxon>
        <taxon>Alphaproteobacteria</taxon>
        <taxon>Rhodobacterales</taxon>
        <taxon>Paracoccaceae</taxon>
        <taxon>Neogemmobacter</taxon>
    </lineage>
</organism>
<dbReference type="GO" id="GO:1990281">
    <property type="term" value="C:efflux pump complex"/>
    <property type="evidence" value="ECO:0007669"/>
    <property type="project" value="TreeGrafter"/>
</dbReference>
<dbReference type="Gene3D" id="2.40.50.100">
    <property type="match status" value="1"/>
</dbReference>
<evidence type="ECO:0008006" key="4">
    <source>
        <dbReference type="Google" id="ProtNLM"/>
    </source>
</evidence>
<accession>A0A918WL95</accession>
<proteinExistence type="predicted"/>
<dbReference type="AlphaFoldDB" id="A0A918WL95"/>
<gene>
    <name evidence="2" type="ORF">GCM10007315_18750</name>
</gene>
<dbReference type="Gene3D" id="2.40.30.170">
    <property type="match status" value="1"/>
</dbReference>
<dbReference type="SUPFAM" id="SSF111369">
    <property type="entry name" value="HlyD-like secretion proteins"/>
    <property type="match status" value="1"/>
</dbReference>